<dbReference type="Proteomes" id="UP000318741">
    <property type="component" value="Chromosome"/>
</dbReference>
<reference evidence="3 4" key="1">
    <citation type="submission" date="2019-02" db="EMBL/GenBank/DDBJ databases">
        <title>Deep-cultivation of Planctomycetes and their phenomic and genomic characterization uncovers novel biology.</title>
        <authorList>
            <person name="Wiegand S."/>
            <person name="Jogler M."/>
            <person name="Boedeker C."/>
            <person name="Pinto D."/>
            <person name="Vollmers J."/>
            <person name="Rivas-Marin E."/>
            <person name="Kohn T."/>
            <person name="Peeters S.H."/>
            <person name="Heuer A."/>
            <person name="Rast P."/>
            <person name="Oberbeckmann S."/>
            <person name="Bunk B."/>
            <person name="Jeske O."/>
            <person name="Meyerdierks A."/>
            <person name="Storesund J.E."/>
            <person name="Kallscheuer N."/>
            <person name="Luecker S."/>
            <person name="Lage O.M."/>
            <person name="Pohl T."/>
            <person name="Merkel B.J."/>
            <person name="Hornburger P."/>
            <person name="Mueller R.-W."/>
            <person name="Bruemmer F."/>
            <person name="Labrenz M."/>
            <person name="Spormann A.M."/>
            <person name="Op den Camp H."/>
            <person name="Overmann J."/>
            <person name="Amann R."/>
            <person name="Jetten M.S.M."/>
            <person name="Mascher T."/>
            <person name="Medema M.H."/>
            <person name="Devos D.P."/>
            <person name="Kaster A.-K."/>
            <person name="Ovreas L."/>
            <person name="Rohde M."/>
            <person name="Galperin M.Y."/>
            <person name="Jogler C."/>
        </authorList>
    </citation>
    <scope>NUCLEOTIDE SEQUENCE [LARGE SCALE GENOMIC DNA]</scope>
    <source>
        <strain evidence="3 4">CA12</strain>
    </source>
</reference>
<evidence type="ECO:0000313" key="3">
    <source>
        <dbReference type="EMBL" id="QDT16861.1"/>
    </source>
</evidence>
<accession>A0A517PBY4</accession>
<dbReference type="AlphaFoldDB" id="A0A517PBY4"/>
<dbReference type="KEGG" id="acaf:CA12_29690"/>
<dbReference type="RefSeq" id="WP_145359784.1">
    <property type="nucleotide sequence ID" value="NZ_CP036265.1"/>
</dbReference>
<dbReference type="EMBL" id="CP036265">
    <property type="protein sequence ID" value="QDT16861.1"/>
    <property type="molecule type" value="Genomic_DNA"/>
</dbReference>
<name>A0A517PBY4_9PLAN</name>
<dbReference type="InterPro" id="IPR009937">
    <property type="entry name" value="Phage_holin_3_6"/>
</dbReference>
<sequence>MSVHAPHVPNSVSPPASRDDGRSIADLLKDLRDESTTLVRQEVALAKTELSEKAAVYGRNAGKIAAGAALAFASTVALVLALAFAAYFAIVALGGGDDAEEWVRWVAGLVGFVGVPLLALAIGGFLIKSAVDRISHTSPMPEQTIASVKADARQVGHDLQEFKQKVTPR</sequence>
<feature type="transmembrane region" description="Helical" evidence="2">
    <location>
        <begin position="68"/>
        <end position="90"/>
    </location>
</feature>
<evidence type="ECO:0000256" key="2">
    <source>
        <dbReference type="SAM" id="Phobius"/>
    </source>
</evidence>
<proteinExistence type="predicted"/>
<gene>
    <name evidence="3" type="ORF">CA12_29690</name>
</gene>
<organism evidence="3 4">
    <name type="scientific">Alienimonas californiensis</name>
    <dbReference type="NCBI Taxonomy" id="2527989"/>
    <lineage>
        <taxon>Bacteria</taxon>
        <taxon>Pseudomonadati</taxon>
        <taxon>Planctomycetota</taxon>
        <taxon>Planctomycetia</taxon>
        <taxon>Planctomycetales</taxon>
        <taxon>Planctomycetaceae</taxon>
        <taxon>Alienimonas</taxon>
    </lineage>
</organism>
<protein>
    <recommendedName>
        <fullName evidence="5">Holin-X, holin superfamily III</fullName>
    </recommendedName>
</protein>
<evidence type="ECO:0008006" key="5">
    <source>
        <dbReference type="Google" id="ProtNLM"/>
    </source>
</evidence>
<keyword evidence="4" id="KW-1185">Reference proteome</keyword>
<dbReference type="OrthoDB" id="291330at2"/>
<feature type="transmembrane region" description="Helical" evidence="2">
    <location>
        <begin position="102"/>
        <end position="127"/>
    </location>
</feature>
<keyword evidence="2" id="KW-0472">Membrane</keyword>
<evidence type="ECO:0000256" key="1">
    <source>
        <dbReference type="SAM" id="MobiDB-lite"/>
    </source>
</evidence>
<dbReference type="Pfam" id="PF07332">
    <property type="entry name" value="Phage_holin_3_6"/>
    <property type="match status" value="1"/>
</dbReference>
<feature type="region of interest" description="Disordered" evidence="1">
    <location>
        <begin position="1"/>
        <end position="20"/>
    </location>
</feature>
<keyword evidence="2" id="KW-0812">Transmembrane</keyword>
<evidence type="ECO:0000313" key="4">
    <source>
        <dbReference type="Proteomes" id="UP000318741"/>
    </source>
</evidence>
<keyword evidence="2" id="KW-1133">Transmembrane helix</keyword>